<dbReference type="NCBIfam" id="TIGR02232">
    <property type="entry name" value="myxo_disulf_rpt"/>
    <property type="match status" value="1"/>
</dbReference>
<evidence type="ECO:0000256" key="3">
    <source>
        <dbReference type="ARBA" id="ARBA00023157"/>
    </source>
</evidence>
<dbReference type="PANTHER" id="PTHR39767:SF2">
    <property type="entry name" value="CHROMOSOME UNDETERMINED SCAFFOLD_1, WHOLE GENOME SHOTGUN SEQUENCE"/>
    <property type="match status" value="1"/>
</dbReference>
<reference evidence="4" key="1">
    <citation type="submission" date="2021-01" db="EMBL/GenBank/DDBJ databases">
        <authorList>
            <consortium name="Genoscope - CEA"/>
            <person name="William W."/>
        </authorList>
    </citation>
    <scope>NUCLEOTIDE SEQUENCE</scope>
</reference>
<evidence type="ECO:0000313" key="4">
    <source>
        <dbReference type="EMBL" id="CAD8214680.1"/>
    </source>
</evidence>
<dbReference type="OrthoDB" id="311367at2759"/>
<gene>
    <name evidence="4" type="ORF">POCTA_138.1.T1860001</name>
</gene>
<evidence type="ECO:0000256" key="2">
    <source>
        <dbReference type="ARBA" id="ARBA00022737"/>
    </source>
</evidence>
<dbReference type="OMA" id="FYIERCP"/>
<keyword evidence="2" id="KW-0677">Repeat</keyword>
<dbReference type="InterPro" id="IPR011936">
    <property type="entry name" value="Myxo_disulph_rpt"/>
</dbReference>
<name>A0A8S1YLI3_PAROT</name>
<dbReference type="Pfam" id="PF13948">
    <property type="entry name" value="DUF4215"/>
    <property type="match status" value="1"/>
</dbReference>
<evidence type="ECO:0000313" key="5">
    <source>
        <dbReference type="Proteomes" id="UP000683925"/>
    </source>
</evidence>
<accession>A0A8S1YLI3</accession>
<protein>
    <submittedName>
        <fullName evidence="4">Uncharacterized protein</fullName>
    </submittedName>
</protein>
<sequence>MILDLSPHYQVKVKMEFWFNNLINPGQLIVQLDEIQAYNKQYNNVTQSSFNVLPPYGYFDNIILQYPQRKRTSSIYLEVQGLSQCGIRTFQFYIERCPQGCEVCDNFDYLVCNKWKLLNLNFNQYRFSNLQGWQSFEWYIQSVNLCADCHFLYQFGIQYFGVLPSHKGVMLRFYRKYAIGSKKIKINGANYVVSQPTDFYQIELIINDHIAPNLIIEIEQGYIRDIELYNQLDDIYLNLEIRNCYSVINNDCVSCLDGWEFEEIQNECYPLCRNQMIQGFEECDDGNDIQNDGCYECKIQMRCQLYIL</sequence>
<organism evidence="4 5">
    <name type="scientific">Paramecium octaurelia</name>
    <dbReference type="NCBI Taxonomy" id="43137"/>
    <lineage>
        <taxon>Eukaryota</taxon>
        <taxon>Sar</taxon>
        <taxon>Alveolata</taxon>
        <taxon>Ciliophora</taxon>
        <taxon>Intramacronucleata</taxon>
        <taxon>Oligohymenophorea</taxon>
        <taxon>Peniculida</taxon>
        <taxon>Parameciidae</taxon>
        <taxon>Paramecium</taxon>
    </lineage>
</organism>
<proteinExistence type="predicted"/>
<dbReference type="Proteomes" id="UP000683925">
    <property type="component" value="Unassembled WGS sequence"/>
</dbReference>
<keyword evidence="1" id="KW-0732">Signal</keyword>
<dbReference type="EMBL" id="CAJJDP010000190">
    <property type="protein sequence ID" value="CAD8214680.1"/>
    <property type="molecule type" value="Genomic_DNA"/>
</dbReference>
<keyword evidence="3" id="KW-1015">Disulfide bond</keyword>
<dbReference type="PANTHER" id="PTHR39767">
    <property type="entry name" value="CALCIUM/CALMODULIN-BINDING MEMBRANE PROTEIN PCM4-RELATED"/>
    <property type="match status" value="1"/>
</dbReference>
<comment type="caution">
    <text evidence="4">The sequence shown here is derived from an EMBL/GenBank/DDBJ whole genome shotgun (WGS) entry which is preliminary data.</text>
</comment>
<keyword evidence="5" id="KW-1185">Reference proteome</keyword>
<dbReference type="AlphaFoldDB" id="A0A8S1YLI3"/>
<evidence type="ECO:0000256" key="1">
    <source>
        <dbReference type="ARBA" id="ARBA00022729"/>
    </source>
</evidence>